<keyword evidence="6" id="KW-0966">Cell projection</keyword>
<keyword evidence="6" id="KW-0969">Cilium</keyword>
<evidence type="ECO:0000256" key="2">
    <source>
        <dbReference type="ARBA" id="ARBA00010256"/>
    </source>
</evidence>
<dbReference type="GO" id="GO:0005198">
    <property type="term" value="F:structural molecule activity"/>
    <property type="evidence" value="ECO:0007669"/>
    <property type="project" value="InterPro"/>
</dbReference>
<organism evidence="6 7">
    <name type="scientific">Methanocaldococcus lauensis</name>
    <dbReference type="NCBI Taxonomy" id="2546128"/>
    <lineage>
        <taxon>Archaea</taxon>
        <taxon>Methanobacteriati</taxon>
        <taxon>Methanobacteriota</taxon>
        <taxon>Methanomada group</taxon>
        <taxon>Methanococci</taxon>
        <taxon>Methanococcales</taxon>
        <taxon>Methanocaldococcaceae</taxon>
        <taxon>Methanocaldococcus</taxon>
    </lineage>
</organism>
<evidence type="ECO:0000313" key="7">
    <source>
        <dbReference type="Proteomes" id="UP000679213"/>
    </source>
</evidence>
<evidence type="ECO:0000313" key="6">
    <source>
        <dbReference type="EMBL" id="CAB3289770.1"/>
    </source>
</evidence>
<dbReference type="GeneID" id="65884197"/>
<keyword evidence="5" id="KW-0472">Membrane</keyword>
<dbReference type="EMBL" id="LR792632">
    <property type="protein sequence ID" value="CAB3289770.1"/>
    <property type="molecule type" value="Genomic_DNA"/>
</dbReference>
<dbReference type="KEGG" id="mesg:MLAUSG7_1413"/>
<dbReference type="PANTHER" id="PTHR35903">
    <property type="entry name" value="FLAGELLIN B1"/>
    <property type="match status" value="1"/>
</dbReference>
<keyword evidence="7" id="KW-1185">Reference proteome</keyword>
<dbReference type="GO" id="GO:0097588">
    <property type="term" value="P:archaeal or bacterial-type flagellum-dependent cell motility"/>
    <property type="evidence" value="ECO:0007669"/>
    <property type="project" value="InterPro"/>
</dbReference>
<dbReference type="NCBIfam" id="NF006325">
    <property type="entry name" value="PRK08541.1"/>
    <property type="match status" value="1"/>
</dbReference>
<dbReference type="GO" id="GO:0097589">
    <property type="term" value="C:archaeal-type flagellum"/>
    <property type="evidence" value="ECO:0007669"/>
    <property type="project" value="UniProtKB-SubCell"/>
</dbReference>
<evidence type="ECO:0000256" key="4">
    <source>
        <dbReference type="RuleBase" id="RU361282"/>
    </source>
</evidence>
<keyword evidence="5" id="KW-0812">Transmembrane</keyword>
<evidence type="ECO:0000256" key="1">
    <source>
        <dbReference type="ARBA" id="ARBA00004618"/>
    </source>
</evidence>
<dbReference type="InterPro" id="IPR013373">
    <property type="entry name" value="Flagellin/pilin_N_arc"/>
</dbReference>
<comment type="subcellular location">
    <subcellularLocation>
        <location evidence="1 4">Archaeal flagellum</location>
    </subcellularLocation>
</comment>
<accession>A0A8D6SYL8</accession>
<dbReference type="NCBIfam" id="TIGR02537">
    <property type="entry name" value="arch_flag_Nterm"/>
    <property type="match status" value="1"/>
</dbReference>
<reference evidence="6 7" key="1">
    <citation type="submission" date="2020-04" db="EMBL/GenBank/DDBJ databases">
        <authorList>
            <consortium name="Genoscope - CEA"/>
            <person name="William W."/>
        </authorList>
    </citation>
    <scope>NUCLEOTIDE SEQUENCE [LARGE SCALE GENOMIC DNA]</scope>
    <source>
        <strain evidence="6 7">SG7</strain>
    </source>
</reference>
<keyword evidence="3 4" id="KW-0974">Archaeal flagellum</keyword>
<proteinExistence type="inferred from homology"/>
<dbReference type="AlphaFoldDB" id="A0A8D6SYL8"/>
<keyword evidence="5" id="KW-1133">Transmembrane helix</keyword>
<comment type="similarity">
    <text evidence="2 4">Belongs to the archaeal flagellin family.</text>
</comment>
<comment type="function">
    <text evidence="4">Flagellin is the subunit protein which polymerizes to form the filaments of archaeal flagella.</text>
</comment>
<name>A0A8D6SYL8_9EURY</name>
<protein>
    <recommendedName>
        <fullName evidence="4">Flagellin</fullName>
    </recommendedName>
</protein>
<sequence>MKVYEFIKGKKGAIGIGTLIIFIAMVLVAAVAAAVLINTSGFLQQKAMATGKESTEQVASGLKIIEVKGYHDGSKIKQLAIFISPNAGSTPIDLKQVKVMLNNGTKKVVLSYNNTYYEDDTNGTTNIFNYNDIETATTETSDAWAYNNGTGGVKYLPANNFGIIVIQDADGSCQKDTPVINKGDIVALTVNTGIDGIHLGLPVRTKVTGSVVPEFGAPAVIEFTTPASYLSSQYVIELQ</sequence>
<dbReference type="Pfam" id="PF01917">
    <property type="entry name" value="Flagellin_arch-type"/>
    <property type="match status" value="1"/>
</dbReference>
<feature type="transmembrane region" description="Helical" evidence="5">
    <location>
        <begin position="12"/>
        <end position="37"/>
    </location>
</feature>
<gene>
    <name evidence="6" type="primary">flaB</name>
    <name evidence="6" type="ORF">MLAUSG7_1413</name>
</gene>
<dbReference type="InterPro" id="IPR002774">
    <property type="entry name" value="Flagellin_arc-type"/>
</dbReference>
<dbReference type="Proteomes" id="UP000679213">
    <property type="component" value="Chromosome I"/>
</dbReference>
<evidence type="ECO:0000256" key="5">
    <source>
        <dbReference type="SAM" id="Phobius"/>
    </source>
</evidence>
<keyword evidence="6" id="KW-0282">Flagellum</keyword>
<dbReference type="PANTHER" id="PTHR35903:SF1">
    <property type="entry name" value="FLAGELLIN B1"/>
    <property type="match status" value="1"/>
</dbReference>
<evidence type="ECO:0000256" key="3">
    <source>
        <dbReference type="ARBA" id="ARBA00022440"/>
    </source>
</evidence>
<dbReference type="RefSeq" id="WP_214399737.1">
    <property type="nucleotide sequence ID" value="NZ_LR792632.1"/>
</dbReference>